<evidence type="ECO:0000256" key="1">
    <source>
        <dbReference type="SAM" id="MobiDB-lite"/>
    </source>
</evidence>
<evidence type="ECO:0000313" key="4">
    <source>
        <dbReference type="Proteomes" id="UP000447873"/>
    </source>
</evidence>
<keyword evidence="2" id="KW-0812">Transmembrane</keyword>
<feature type="region of interest" description="Disordered" evidence="1">
    <location>
        <begin position="367"/>
        <end position="444"/>
    </location>
</feature>
<reference evidence="3 4" key="1">
    <citation type="submission" date="2018-12" db="EMBL/GenBank/DDBJ databases">
        <title>Venturia inaequalis Genome Resource.</title>
        <authorList>
            <person name="Lichtner F.J."/>
        </authorList>
    </citation>
    <scope>NUCLEOTIDE SEQUENCE [LARGE SCALE GENOMIC DNA]</scope>
    <source>
        <strain evidence="3 4">120213</strain>
    </source>
</reference>
<keyword evidence="2" id="KW-1133">Transmembrane helix</keyword>
<feature type="region of interest" description="Disordered" evidence="1">
    <location>
        <begin position="80"/>
        <end position="105"/>
    </location>
</feature>
<keyword evidence="2" id="KW-0472">Membrane</keyword>
<name>A0A8H3URA3_VENIN</name>
<dbReference type="EMBL" id="WNWS01000189">
    <property type="protein sequence ID" value="KAE9975692.1"/>
    <property type="molecule type" value="Genomic_DNA"/>
</dbReference>
<organism evidence="3 4">
    <name type="scientific">Venturia inaequalis</name>
    <name type="common">Apple scab fungus</name>
    <dbReference type="NCBI Taxonomy" id="5025"/>
    <lineage>
        <taxon>Eukaryota</taxon>
        <taxon>Fungi</taxon>
        <taxon>Dikarya</taxon>
        <taxon>Ascomycota</taxon>
        <taxon>Pezizomycotina</taxon>
        <taxon>Dothideomycetes</taxon>
        <taxon>Pleosporomycetidae</taxon>
        <taxon>Venturiales</taxon>
        <taxon>Venturiaceae</taxon>
        <taxon>Venturia</taxon>
    </lineage>
</organism>
<gene>
    <name evidence="3" type="ORF">EG328_003009</name>
</gene>
<feature type="compositionally biased region" description="Basic and acidic residues" evidence="1">
    <location>
        <begin position="94"/>
        <end position="105"/>
    </location>
</feature>
<evidence type="ECO:0000256" key="2">
    <source>
        <dbReference type="SAM" id="Phobius"/>
    </source>
</evidence>
<feature type="compositionally biased region" description="Basic and acidic residues" evidence="1">
    <location>
        <begin position="13"/>
        <end position="24"/>
    </location>
</feature>
<comment type="caution">
    <text evidence="3">The sequence shown here is derived from an EMBL/GenBank/DDBJ whole genome shotgun (WGS) entry which is preliminary data.</text>
</comment>
<proteinExistence type="predicted"/>
<protein>
    <submittedName>
        <fullName evidence="3">Uncharacterized protein</fullName>
    </submittedName>
</protein>
<feature type="transmembrane region" description="Helical" evidence="2">
    <location>
        <begin position="330"/>
        <end position="354"/>
    </location>
</feature>
<dbReference type="Proteomes" id="UP000447873">
    <property type="component" value="Unassembled WGS sequence"/>
</dbReference>
<feature type="region of interest" description="Disordered" evidence="1">
    <location>
        <begin position="13"/>
        <end position="33"/>
    </location>
</feature>
<evidence type="ECO:0000313" key="3">
    <source>
        <dbReference type="EMBL" id="KAE9975692.1"/>
    </source>
</evidence>
<accession>A0A8H3URA3</accession>
<sequence length="444" mass="48184">MAMQYFNSLKGKVEHKVEQKKHNPADAQPVLNDEDERFLERITSEEAPPPLPERPVVIFDNGEKVVGKCAQTALMAGANEIPLPTSPPLEGELNEGKIDESKDATADGKKKKDYWSYVPNIRFGKVSDFQISEAYLTSNQGKGKEVAAADLQAAADAVKTGDKTTIEEDIAAAEAKKEQEDMASILDQLNLSAVNNRAFSFSKESQKLMEEFTQILKDIVNGVPTAYDDLEKLLTRSEGQLTKLFAAMPPFLQALVKSLPAKMTAGLAPEVLAATSEKPGFDAKMAAAGSAGAKKAKSNLKIPSLKSLVGQKGAVATMLRSILNFLKLRFPAVLTGTNVLMSLAVFLLLFVFWYCHKRGRETRLAREKLSAEDAGSDGESNYASEIDESTVLEKEAGDVEPPIKLNDSLALEEKPSPALENLRDVLNQPEPSKVPLPAPSGARK</sequence>
<dbReference type="AlphaFoldDB" id="A0A8H3URA3"/>